<evidence type="ECO:0000256" key="3">
    <source>
        <dbReference type="ARBA" id="ARBA00022448"/>
    </source>
</evidence>
<evidence type="ECO:0000313" key="9">
    <source>
        <dbReference type="EMBL" id="MFC5952812.1"/>
    </source>
</evidence>
<dbReference type="PANTHER" id="PTHR30047">
    <property type="entry name" value="HIGH-AFFINITY CHOLINE TRANSPORT PROTEIN-RELATED"/>
    <property type="match status" value="1"/>
</dbReference>
<comment type="similarity">
    <text evidence="2">Belongs to the BCCT transporter (TC 2.A.15) family.</text>
</comment>
<comment type="caution">
    <text evidence="9">The sequence shown here is derived from an EMBL/GenBank/DDBJ whole genome shotgun (WGS) entry which is preliminary data.</text>
</comment>
<dbReference type="PANTHER" id="PTHR30047:SF7">
    <property type="entry name" value="HIGH-AFFINITY CHOLINE TRANSPORT PROTEIN"/>
    <property type="match status" value="1"/>
</dbReference>
<sequence length="77" mass="8151">MVALWSDSLSAVSGAVRSGITSMGGWFFILAAGGFVVFALWLAVSRFGRIPLGCDGDRPEFRTSSWVAPAWPRASSG</sequence>
<evidence type="ECO:0000313" key="10">
    <source>
        <dbReference type="Proteomes" id="UP001596119"/>
    </source>
</evidence>
<comment type="subcellular location">
    <subcellularLocation>
        <location evidence="1">Cell membrane</location>
        <topology evidence="1">Multi-pass membrane protein</topology>
    </subcellularLocation>
</comment>
<feature type="transmembrane region" description="Helical" evidence="8">
    <location>
        <begin position="20"/>
        <end position="43"/>
    </location>
</feature>
<keyword evidence="3" id="KW-0813">Transport</keyword>
<dbReference type="Proteomes" id="UP001596119">
    <property type="component" value="Unassembled WGS sequence"/>
</dbReference>
<keyword evidence="5 8" id="KW-0812">Transmembrane</keyword>
<evidence type="ECO:0000256" key="5">
    <source>
        <dbReference type="ARBA" id="ARBA00022692"/>
    </source>
</evidence>
<evidence type="ECO:0000256" key="1">
    <source>
        <dbReference type="ARBA" id="ARBA00004651"/>
    </source>
</evidence>
<dbReference type="EMBL" id="JBHSQK010000128">
    <property type="protein sequence ID" value="MFC5952812.1"/>
    <property type="molecule type" value="Genomic_DNA"/>
</dbReference>
<evidence type="ECO:0000256" key="6">
    <source>
        <dbReference type="ARBA" id="ARBA00022989"/>
    </source>
</evidence>
<dbReference type="Pfam" id="PF02028">
    <property type="entry name" value="BCCT"/>
    <property type="match status" value="1"/>
</dbReference>
<reference evidence="10" key="1">
    <citation type="journal article" date="2019" name="Int. J. Syst. Evol. Microbiol.">
        <title>The Global Catalogue of Microorganisms (GCM) 10K type strain sequencing project: providing services to taxonomists for standard genome sequencing and annotation.</title>
        <authorList>
            <consortium name="The Broad Institute Genomics Platform"/>
            <consortium name="The Broad Institute Genome Sequencing Center for Infectious Disease"/>
            <person name="Wu L."/>
            <person name="Ma J."/>
        </authorList>
    </citation>
    <scope>NUCLEOTIDE SEQUENCE [LARGE SCALE GENOMIC DNA]</scope>
    <source>
        <strain evidence="10">CGMCC 4.7397</strain>
    </source>
</reference>
<accession>A0ABW1IGF2</accession>
<proteinExistence type="inferred from homology"/>
<evidence type="ECO:0000256" key="7">
    <source>
        <dbReference type="ARBA" id="ARBA00023136"/>
    </source>
</evidence>
<keyword evidence="7 8" id="KW-0472">Membrane</keyword>
<evidence type="ECO:0000256" key="2">
    <source>
        <dbReference type="ARBA" id="ARBA00005658"/>
    </source>
</evidence>
<keyword evidence="6 8" id="KW-1133">Transmembrane helix</keyword>
<protein>
    <submittedName>
        <fullName evidence="9">BCCT family transporter</fullName>
    </submittedName>
</protein>
<evidence type="ECO:0000256" key="8">
    <source>
        <dbReference type="SAM" id="Phobius"/>
    </source>
</evidence>
<dbReference type="RefSeq" id="WP_379572056.1">
    <property type="nucleotide sequence ID" value="NZ_JBHSQK010000128.1"/>
</dbReference>
<dbReference type="InterPro" id="IPR000060">
    <property type="entry name" value="BCCT_transptr"/>
</dbReference>
<evidence type="ECO:0000256" key="4">
    <source>
        <dbReference type="ARBA" id="ARBA00022475"/>
    </source>
</evidence>
<name>A0ABW1IGF2_9PSEU</name>
<keyword evidence="4" id="KW-1003">Cell membrane</keyword>
<keyword evidence="10" id="KW-1185">Reference proteome</keyword>
<gene>
    <name evidence="9" type="ORF">ACFQH9_31585</name>
</gene>
<organism evidence="9 10">
    <name type="scientific">Pseudonocardia lutea</name>
    <dbReference type="NCBI Taxonomy" id="2172015"/>
    <lineage>
        <taxon>Bacteria</taxon>
        <taxon>Bacillati</taxon>
        <taxon>Actinomycetota</taxon>
        <taxon>Actinomycetes</taxon>
        <taxon>Pseudonocardiales</taxon>
        <taxon>Pseudonocardiaceae</taxon>
        <taxon>Pseudonocardia</taxon>
    </lineage>
</organism>